<evidence type="ECO:0000256" key="1">
    <source>
        <dbReference type="ARBA" id="ARBA00004651"/>
    </source>
</evidence>
<reference evidence="7 8" key="1">
    <citation type="submission" date="2019-05" db="EMBL/GenBank/DDBJ databases">
        <title>The compact genome of Giardia muris reveals important steps in the evolution of intestinal protozoan parasites.</title>
        <authorList>
            <person name="Xu F."/>
            <person name="Jimenez-Gonzalez A."/>
            <person name="Einarsson E."/>
            <person name="Astvaldsson A."/>
            <person name="Peirasmaki D."/>
            <person name="Eckmann L."/>
            <person name="Andersson J.O."/>
            <person name="Svard S.G."/>
            <person name="Jerlstrom-Hultqvist J."/>
        </authorList>
    </citation>
    <scope>NUCLEOTIDE SEQUENCE [LARGE SCALE GENOMIC DNA]</scope>
    <source>
        <strain evidence="7 8">Roberts-Thomson</strain>
    </source>
</reference>
<dbReference type="PROSITE" id="PS50850">
    <property type="entry name" value="MFS"/>
    <property type="match status" value="1"/>
</dbReference>
<dbReference type="AlphaFoldDB" id="A0A4Z1T7T2"/>
<feature type="transmembrane region" description="Helical" evidence="5">
    <location>
        <begin position="340"/>
        <end position="356"/>
    </location>
</feature>
<feature type="transmembrane region" description="Helical" evidence="5">
    <location>
        <begin position="301"/>
        <end position="320"/>
    </location>
</feature>
<name>A0A4Z1T7T2_GIAMU</name>
<feature type="region of interest" description="Disordered" evidence="4">
    <location>
        <begin position="1"/>
        <end position="53"/>
    </location>
</feature>
<feature type="transmembrane region" description="Helical" evidence="5">
    <location>
        <begin position="177"/>
        <end position="197"/>
    </location>
</feature>
<evidence type="ECO:0000313" key="7">
    <source>
        <dbReference type="EMBL" id="TNJ28551.1"/>
    </source>
</evidence>
<feature type="transmembrane region" description="Helical" evidence="5">
    <location>
        <begin position="462"/>
        <end position="488"/>
    </location>
</feature>
<keyword evidence="5" id="KW-0472">Membrane</keyword>
<dbReference type="SUPFAM" id="SSF103473">
    <property type="entry name" value="MFS general substrate transporter"/>
    <property type="match status" value="1"/>
</dbReference>
<dbReference type="PANTHER" id="PTHR43271:SF2">
    <property type="entry name" value="BLL2771 PROTEIN"/>
    <property type="match status" value="1"/>
</dbReference>
<dbReference type="InterPro" id="IPR011701">
    <property type="entry name" value="MFS"/>
</dbReference>
<dbReference type="EMBL" id="VDLU01000002">
    <property type="protein sequence ID" value="TNJ28551.1"/>
    <property type="molecule type" value="Genomic_DNA"/>
</dbReference>
<dbReference type="InterPro" id="IPR036259">
    <property type="entry name" value="MFS_trans_sf"/>
</dbReference>
<feature type="domain" description="Major facilitator superfamily (MFS) profile" evidence="6">
    <location>
        <begin position="87"/>
        <end position="544"/>
    </location>
</feature>
<evidence type="ECO:0000256" key="5">
    <source>
        <dbReference type="SAM" id="Phobius"/>
    </source>
</evidence>
<keyword evidence="3" id="KW-1003">Cell membrane</keyword>
<proteinExistence type="predicted"/>
<dbReference type="VEuPathDB" id="GiardiaDB:GMRT_12715"/>
<sequence length="595" mass="63832">MGDPLTGEDGGLLGSGEILSTTGTGGSLRGGIGTSASAEQTNYTTPHPQQPSSSNAYMAARAAALAANPPKSFCSKVKLGQTSPLLAGLVVAPGQLIYAMEATSFAVNLPIIAEKLSEKTSTIQWVIHAELIICCGFGCLAPTLADRFGISSVYIAAGYIFGLFTLALTFAANSLAGIIICRLLASFGLAMLLPLGNPMAYLMTSRQKLPIVLMINSSATPIGTIFSSLLSGFVAEKIGWQYMMTIIGSLSLVHASYSIFLCLHFKGNRAIKIDYIGAFFILLAAALFIFGMTSISEGLPWYAAAIALPLGVGFFVIFFFWNTRWAKHPLYPRQAFNPSVLRNLLAQFLNACLYFGERFFSPYIIVRYWGMAPLINGCFSAIGGVLSIGFSPLFTLANRKIVARLMIIIFSLVFTGSLLVEALLLKTHVAVVVVMGSICIVAFIALSISIQTASMVNTPVQYAPIIGSLNSIMVNLGHSVGVALGVIVQSNLFRHYGGDDASSNQKGESSYGTSIMWGDVTMCIFGVSLFITAFFMGVLKSDRGKIGFSERRLARTKHYAENINNSGEMVEISANDIVAQQEQRAMASLYQPKFM</sequence>
<feature type="transmembrane region" description="Helical" evidence="5">
    <location>
        <begin position="209"/>
        <end position="234"/>
    </location>
</feature>
<evidence type="ECO:0000256" key="2">
    <source>
        <dbReference type="ARBA" id="ARBA00022448"/>
    </source>
</evidence>
<evidence type="ECO:0000256" key="4">
    <source>
        <dbReference type="SAM" id="MobiDB-lite"/>
    </source>
</evidence>
<evidence type="ECO:0000259" key="6">
    <source>
        <dbReference type="PROSITE" id="PS50850"/>
    </source>
</evidence>
<feature type="transmembrane region" description="Helical" evidence="5">
    <location>
        <begin position="402"/>
        <end position="424"/>
    </location>
</feature>
<dbReference type="Proteomes" id="UP000315496">
    <property type="component" value="Chromosome 2"/>
</dbReference>
<feature type="transmembrane region" description="Helical" evidence="5">
    <location>
        <begin position="430"/>
        <end position="450"/>
    </location>
</feature>
<dbReference type="GO" id="GO:0005886">
    <property type="term" value="C:plasma membrane"/>
    <property type="evidence" value="ECO:0007669"/>
    <property type="project" value="UniProtKB-SubCell"/>
</dbReference>
<dbReference type="OrthoDB" id="2585655at2759"/>
<keyword evidence="2" id="KW-0813">Transport</keyword>
<protein>
    <submittedName>
        <fullName evidence="7">Transporter, MFS superfamily protein</fullName>
    </submittedName>
</protein>
<feature type="compositionally biased region" description="Polar residues" evidence="4">
    <location>
        <begin position="36"/>
        <end position="53"/>
    </location>
</feature>
<feature type="transmembrane region" description="Helical" evidence="5">
    <location>
        <begin position="240"/>
        <end position="263"/>
    </location>
</feature>
<dbReference type="Pfam" id="PF07690">
    <property type="entry name" value="MFS_1"/>
    <property type="match status" value="1"/>
</dbReference>
<feature type="transmembrane region" description="Helical" evidence="5">
    <location>
        <begin position="515"/>
        <end position="539"/>
    </location>
</feature>
<dbReference type="Gene3D" id="1.20.1250.20">
    <property type="entry name" value="MFS general substrate transporter like domains"/>
    <property type="match status" value="2"/>
</dbReference>
<comment type="subcellular location">
    <subcellularLocation>
        <location evidence="1">Cell membrane</location>
        <topology evidence="1">Multi-pass membrane protein</topology>
    </subcellularLocation>
</comment>
<dbReference type="InterPro" id="IPR020846">
    <property type="entry name" value="MFS_dom"/>
</dbReference>
<evidence type="ECO:0000313" key="8">
    <source>
        <dbReference type="Proteomes" id="UP000315496"/>
    </source>
</evidence>
<dbReference type="PANTHER" id="PTHR43271">
    <property type="entry name" value="BLL2771 PROTEIN"/>
    <property type="match status" value="1"/>
</dbReference>
<gene>
    <name evidence="7" type="ORF">GMRT_12715</name>
</gene>
<comment type="caution">
    <text evidence="7">The sequence shown here is derived from an EMBL/GenBank/DDBJ whole genome shotgun (WGS) entry which is preliminary data.</text>
</comment>
<accession>A0A4Z1T7T2</accession>
<keyword evidence="5" id="KW-0812">Transmembrane</keyword>
<feature type="transmembrane region" description="Helical" evidence="5">
    <location>
        <begin position="275"/>
        <end position="295"/>
    </location>
</feature>
<feature type="transmembrane region" description="Helical" evidence="5">
    <location>
        <begin position="125"/>
        <end position="145"/>
    </location>
</feature>
<keyword evidence="5" id="KW-1133">Transmembrane helix</keyword>
<feature type="transmembrane region" description="Helical" evidence="5">
    <location>
        <begin position="368"/>
        <end position="390"/>
    </location>
</feature>
<evidence type="ECO:0000256" key="3">
    <source>
        <dbReference type="ARBA" id="ARBA00022475"/>
    </source>
</evidence>
<organism evidence="7 8">
    <name type="scientific">Giardia muris</name>
    <dbReference type="NCBI Taxonomy" id="5742"/>
    <lineage>
        <taxon>Eukaryota</taxon>
        <taxon>Metamonada</taxon>
        <taxon>Diplomonadida</taxon>
        <taxon>Hexamitidae</taxon>
        <taxon>Giardiinae</taxon>
        <taxon>Giardia</taxon>
    </lineage>
</organism>
<dbReference type="GO" id="GO:0022857">
    <property type="term" value="F:transmembrane transporter activity"/>
    <property type="evidence" value="ECO:0007669"/>
    <property type="project" value="InterPro"/>
</dbReference>
<feature type="transmembrane region" description="Helical" evidence="5">
    <location>
        <begin position="152"/>
        <end position="171"/>
    </location>
</feature>
<feature type="compositionally biased region" description="Gly residues" evidence="4">
    <location>
        <begin position="23"/>
        <end position="33"/>
    </location>
</feature>
<keyword evidence="8" id="KW-1185">Reference proteome</keyword>